<reference evidence="2" key="1">
    <citation type="journal article" date="2023" name="Science">
        <title>Genome structures resolve the early diversification of teleost fishes.</title>
        <authorList>
            <person name="Parey E."/>
            <person name="Louis A."/>
            <person name="Montfort J."/>
            <person name="Bouchez O."/>
            <person name="Roques C."/>
            <person name="Iampietro C."/>
            <person name="Lluch J."/>
            <person name="Castinel A."/>
            <person name="Donnadieu C."/>
            <person name="Desvignes T."/>
            <person name="Floi Bucao C."/>
            <person name="Jouanno E."/>
            <person name="Wen M."/>
            <person name="Mejri S."/>
            <person name="Dirks R."/>
            <person name="Jansen H."/>
            <person name="Henkel C."/>
            <person name="Chen W.J."/>
            <person name="Zahm M."/>
            <person name="Cabau C."/>
            <person name="Klopp C."/>
            <person name="Thompson A.W."/>
            <person name="Robinson-Rechavi M."/>
            <person name="Braasch I."/>
            <person name="Lecointre G."/>
            <person name="Bobe J."/>
            <person name="Postlethwait J.H."/>
            <person name="Berthelot C."/>
            <person name="Roest Crollius H."/>
            <person name="Guiguen Y."/>
        </authorList>
    </citation>
    <scope>NUCLEOTIDE SEQUENCE</scope>
    <source>
        <strain evidence="2">WJC10195</strain>
    </source>
</reference>
<keyword evidence="3" id="KW-1185">Reference proteome</keyword>
<sequence length="151" mass="16749">MLEIQSTVVEEPTLKDISASVAIGLEVDETTDVSVKKQLDVHVRCMDKEGLLYSQFLDLVTVSDGRADTIVKAIREVLTKKNIPTQKIYSLGTDGAAVMTGRFKGVAYMDSFRDVLQQLHLYFRNSANRTAVPQAAAECLGLDNMKVKVRR</sequence>
<name>A0A9Q1FS52_SYNKA</name>
<evidence type="ECO:0000313" key="2">
    <source>
        <dbReference type="EMBL" id="KAJ8365182.1"/>
    </source>
</evidence>
<dbReference type="OrthoDB" id="6159421at2759"/>
<evidence type="ECO:0000259" key="1">
    <source>
        <dbReference type="Pfam" id="PF14291"/>
    </source>
</evidence>
<gene>
    <name evidence="2" type="ORF">SKAU_G00140130</name>
</gene>
<evidence type="ECO:0000313" key="3">
    <source>
        <dbReference type="Proteomes" id="UP001152622"/>
    </source>
</evidence>
<proteinExistence type="predicted"/>
<feature type="domain" description="DUF4371" evidence="1">
    <location>
        <begin position="22"/>
        <end position="105"/>
    </location>
</feature>
<comment type="caution">
    <text evidence="2">The sequence shown here is derived from an EMBL/GenBank/DDBJ whole genome shotgun (WGS) entry which is preliminary data.</text>
</comment>
<organism evidence="2 3">
    <name type="scientific">Synaphobranchus kaupii</name>
    <name type="common">Kaup's arrowtooth eel</name>
    <dbReference type="NCBI Taxonomy" id="118154"/>
    <lineage>
        <taxon>Eukaryota</taxon>
        <taxon>Metazoa</taxon>
        <taxon>Chordata</taxon>
        <taxon>Craniata</taxon>
        <taxon>Vertebrata</taxon>
        <taxon>Euteleostomi</taxon>
        <taxon>Actinopterygii</taxon>
        <taxon>Neopterygii</taxon>
        <taxon>Teleostei</taxon>
        <taxon>Anguilliformes</taxon>
        <taxon>Synaphobranchidae</taxon>
        <taxon>Synaphobranchus</taxon>
    </lineage>
</organism>
<dbReference type="EMBL" id="JAINUF010000004">
    <property type="protein sequence ID" value="KAJ8365182.1"/>
    <property type="molecule type" value="Genomic_DNA"/>
</dbReference>
<dbReference type="Proteomes" id="UP001152622">
    <property type="component" value="Chromosome 4"/>
</dbReference>
<dbReference type="PANTHER" id="PTHR46880:SF5">
    <property type="entry name" value="DUF4371 DOMAIN-CONTAINING PROTEIN"/>
    <property type="match status" value="1"/>
</dbReference>
<protein>
    <recommendedName>
        <fullName evidence="1">DUF4371 domain-containing protein</fullName>
    </recommendedName>
</protein>
<dbReference type="PANTHER" id="PTHR46880">
    <property type="entry name" value="RAS-ASSOCIATING DOMAIN-CONTAINING PROTEIN"/>
    <property type="match status" value="1"/>
</dbReference>
<dbReference type="AlphaFoldDB" id="A0A9Q1FS52"/>
<dbReference type="Pfam" id="PF14291">
    <property type="entry name" value="DUF4371"/>
    <property type="match status" value="1"/>
</dbReference>
<accession>A0A9Q1FS52</accession>
<dbReference type="InterPro" id="IPR025398">
    <property type="entry name" value="DUF4371"/>
</dbReference>